<dbReference type="PANTHER" id="PTHR37422">
    <property type="entry name" value="TEICHURONIC ACID BIOSYNTHESIS PROTEIN TUAE"/>
    <property type="match status" value="1"/>
</dbReference>
<feature type="transmembrane region" description="Helical" evidence="5">
    <location>
        <begin position="358"/>
        <end position="379"/>
    </location>
</feature>
<evidence type="ECO:0000256" key="5">
    <source>
        <dbReference type="SAM" id="Phobius"/>
    </source>
</evidence>
<protein>
    <submittedName>
        <fullName evidence="7">O-antigen ligase family protein</fullName>
    </submittedName>
</protein>
<evidence type="ECO:0000256" key="4">
    <source>
        <dbReference type="ARBA" id="ARBA00023136"/>
    </source>
</evidence>
<feature type="transmembrane region" description="Helical" evidence="5">
    <location>
        <begin position="31"/>
        <end position="48"/>
    </location>
</feature>
<keyword evidence="2 5" id="KW-0812">Transmembrane</keyword>
<keyword evidence="3 5" id="KW-1133">Transmembrane helix</keyword>
<evidence type="ECO:0000256" key="2">
    <source>
        <dbReference type="ARBA" id="ARBA00022692"/>
    </source>
</evidence>
<feature type="transmembrane region" description="Helical" evidence="5">
    <location>
        <begin position="271"/>
        <end position="289"/>
    </location>
</feature>
<comment type="caution">
    <text evidence="7">The sequence shown here is derived from an EMBL/GenBank/DDBJ whole genome shotgun (WGS) entry which is preliminary data.</text>
</comment>
<reference evidence="7 8" key="1">
    <citation type="submission" date="2021-08" db="EMBL/GenBank/DDBJ databases">
        <authorList>
            <person name="Tuo L."/>
        </authorList>
    </citation>
    <scope>NUCLEOTIDE SEQUENCE [LARGE SCALE GENOMIC DNA]</scope>
    <source>
        <strain evidence="7 8">JCM 31229</strain>
    </source>
</reference>
<dbReference type="RefSeq" id="WP_222990730.1">
    <property type="nucleotide sequence ID" value="NZ_JAINVV010000007.1"/>
</dbReference>
<evidence type="ECO:0000256" key="1">
    <source>
        <dbReference type="ARBA" id="ARBA00004141"/>
    </source>
</evidence>
<dbReference type="GO" id="GO:0016874">
    <property type="term" value="F:ligase activity"/>
    <property type="evidence" value="ECO:0007669"/>
    <property type="project" value="UniProtKB-KW"/>
</dbReference>
<dbReference type="Pfam" id="PF04932">
    <property type="entry name" value="Wzy_C"/>
    <property type="match status" value="1"/>
</dbReference>
<feature type="transmembrane region" description="Helical" evidence="5">
    <location>
        <begin position="60"/>
        <end position="78"/>
    </location>
</feature>
<dbReference type="EMBL" id="JAINVV010000007">
    <property type="protein sequence ID" value="MBY8823612.1"/>
    <property type="molecule type" value="Genomic_DNA"/>
</dbReference>
<feature type="transmembrane region" description="Helical" evidence="5">
    <location>
        <begin position="247"/>
        <end position="264"/>
    </location>
</feature>
<gene>
    <name evidence="7" type="ORF">K7G82_15010</name>
</gene>
<feature type="transmembrane region" description="Helical" evidence="5">
    <location>
        <begin position="110"/>
        <end position="133"/>
    </location>
</feature>
<sequence>MMRILRLSIVPLYLALCLLLGGSVRGIWGNALLQLLALPLICVALAVRSETAAPLAARRLLAICCAAIGLVAVQLVPLPPAIWTNIPGRGDIAEGFAMLGQPLPWLPISLAPHGTLGSILWMLPAFAIMLAALRLRSVRASWMAAAMLAVTVAAIAVGALQKSSGYPRTSPWYFYEITNFGSATGFFANVNHMASLLLMAMPFLAALLAAVRSRHGSNTKRAQGLTALLAGAGVLVAIGIFTNGSLAGFGLGIPVLAASVFIALRLRPRVWHAGVLAILGIAATALVFSSPFNNLTGDEAGQVDSRYGSFRTGLIATAEHLPFGSGLGSFVEIYRTHENPSQVTQTYMNHVHNDYIELALELGVPGLALILLFLLWWTGQTIAIWRSPDPLHFARAATVASGEILAHSIVDYPLRTAAISALFGLCVALMALGSVPERKSSRAARHLSAG</sequence>
<feature type="transmembrane region" description="Helical" evidence="5">
    <location>
        <begin position="416"/>
        <end position="435"/>
    </location>
</feature>
<dbReference type="Proteomes" id="UP000706039">
    <property type="component" value="Unassembled WGS sequence"/>
</dbReference>
<feature type="transmembrane region" description="Helical" evidence="5">
    <location>
        <begin position="223"/>
        <end position="241"/>
    </location>
</feature>
<keyword evidence="4 5" id="KW-0472">Membrane</keyword>
<proteinExistence type="predicted"/>
<comment type="subcellular location">
    <subcellularLocation>
        <location evidence="1">Membrane</location>
        <topology evidence="1">Multi-pass membrane protein</topology>
    </subcellularLocation>
</comment>
<feature type="transmembrane region" description="Helical" evidence="5">
    <location>
        <begin position="140"/>
        <end position="160"/>
    </location>
</feature>
<evidence type="ECO:0000313" key="7">
    <source>
        <dbReference type="EMBL" id="MBY8823612.1"/>
    </source>
</evidence>
<keyword evidence="8" id="KW-1185">Reference proteome</keyword>
<accession>A0ABS7PQK3</accession>
<evidence type="ECO:0000313" key="8">
    <source>
        <dbReference type="Proteomes" id="UP000706039"/>
    </source>
</evidence>
<evidence type="ECO:0000256" key="3">
    <source>
        <dbReference type="ARBA" id="ARBA00022989"/>
    </source>
</evidence>
<keyword evidence="7" id="KW-0436">Ligase</keyword>
<evidence type="ECO:0000259" key="6">
    <source>
        <dbReference type="Pfam" id="PF04932"/>
    </source>
</evidence>
<dbReference type="InterPro" id="IPR051533">
    <property type="entry name" value="WaaL-like"/>
</dbReference>
<feature type="transmembrane region" description="Helical" evidence="5">
    <location>
        <begin position="193"/>
        <end position="211"/>
    </location>
</feature>
<dbReference type="InterPro" id="IPR007016">
    <property type="entry name" value="O-antigen_ligase-rel_domated"/>
</dbReference>
<organism evidence="7 8">
    <name type="scientific">Sphingomonas colocasiae</name>
    <dbReference type="NCBI Taxonomy" id="1848973"/>
    <lineage>
        <taxon>Bacteria</taxon>
        <taxon>Pseudomonadati</taxon>
        <taxon>Pseudomonadota</taxon>
        <taxon>Alphaproteobacteria</taxon>
        <taxon>Sphingomonadales</taxon>
        <taxon>Sphingomonadaceae</taxon>
        <taxon>Sphingomonas</taxon>
    </lineage>
</organism>
<name>A0ABS7PQK3_9SPHN</name>
<feature type="domain" description="O-antigen ligase-related" evidence="6">
    <location>
        <begin position="233"/>
        <end position="371"/>
    </location>
</feature>
<dbReference type="PANTHER" id="PTHR37422:SF13">
    <property type="entry name" value="LIPOPOLYSACCHARIDE BIOSYNTHESIS PROTEIN PA4999-RELATED"/>
    <property type="match status" value="1"/>
</dbReference>